<evidence type="ECO:0000313" key="2">
    <source>
        <dbReference type="Proteomes" id="UP000073492"/>
    </source>
</evidence>
<dbReference type="EMBL" id="LFZO01000758">
    <property type="protein sequence ID" value="KXS98061.1"/>
    <property type="molecule type" value="Genomic_DNA"/>
</dbReference>
<proteinExistence type="predicted"/>
<name>A0A139H6K7_9PEZI</name>
<comment type="caution">
    <text evidence="1">The sequence shown here is derived from an EMBL/GenBank/DDBJ whole genome shotgun (WGS) entry which is preliminary data.</text>
</comment>
<gene>
    <name evidence="1" type="ORF">AC579_7964</name>
</gene>
<keyword evidence="2" id="KW-1185">Reference proteome</keyword>
<reference evidence="1 2" key="1">
    <citation type="submission" date="2015-07" db="EMBL/GenBank/DDBJ databases">
        <title>Comparative genomics of the Sigatoka disease complex on banana suggests a link between parallel evolutionary changes in Pseudocercospora fijiensis and Pseudocercospora eumusae and increased virulence on the banana host.</title>
        <authorList>
            <person name="Chang T.-C."/>
            <person name="Salvucci A."/>
            <person name="Crous P.W."/>
            <person name="Stergiopoulos I."/>
        </authorList>
    </citation>
    <scope>NUCLEOTIDE SEQUENCE [LARGE SCALE GENOMIC DNA]</scope>
    <source>
        <strain evidence="1 2">CBS 116634</strain>
    </source>
</reference>
<dbReference type="Proteomes" id="UP000073492">
    <property type="component" value="Unassembled WGS sequence"/>
</dbReference>
<accession>A0A139H6K7</accession>
<organism evidence="1 2">
    <name type="scientific">Pseudocercospora musae</name>
    <dbReference type="NCBI Taxonomy" id="113226"/>
    <lineage>
        <taxon>Eukaryota</taxon>
        <taxon>Fungi</taxon>
        <taxon>Dikarya</taxon>
        <taxon>Ascomycota</taxon>
        <taxon>Pezizomycotina</taxon>
        <taxon>Dothideomycetes</taxon>
        <taxon>Dothideomycetidae</taxon>
        <taxon>Mycosphaerellales</taxon>
        <taxon>Mycosphaerellaceae</taxon>
        <taxon>Pseudocercospora</taxon>
    </lineage>
</organism>
<protein>
    <submittedName>
        <fullName evidence="1">Uncharacterized protein</fullName>
    </submittedName>
</protein>
<dbReference type="AlphaFoldDB" id="A0A139H6K7"/>
<evidence type="ECO:0000313" key="1">
    <source>
        <dbReference type="EMBL" id="KXS98061.1"/>
    </source>
</evidence>
<sequence>MAFLIVHKTLSISMGPHLGPKRPELIRISYLHYSRSMSADLVIANSVGTNMKNPAREAE</sequence>